<dbReference type="RefSeq" id="WP_158760128.1">
    <property type="nucleotide sequence ID" value="NZ_CP046910.1"/>
</dbReference>
<proteinExistence type="predicted"/>
<keyword evidence="2" id="KW-1185">Reference proteome</keyword>
<dbReference type="EMBL" id="CP046910">
    <property type="protein sequence ID" value="QGZ57180.1"/>
    <property type="molecule type" value="Genomic_DNA"/>
</dbReference>
<protein>
    <submittedName>
        <fullName evidence="1">Uncharacterized protein</fullName>
    </submittedName>
</protein>
<reference evidence="1 2" key="1">
    <citation type="submission" date="2019-12" db="EMBL/GenBank/DDBJ databases">
        <title>Paraburkholderia acidiphila 7Q-K02 sp. nov and Paraburkholderia acidisoli DHF22 sp. nov., two strains isolated from forest soil.</title>
        <authorList>
            <person name="Gao Z."/>
            <person name="Qiu L."/>
        </authorList>
    </citation>
    <scope>NUCLEOTIDE SEQUENCE [LARGE SCALE GENOMIC DNA]</scope>
    <source>
        <strain evidence="1 2">7Q-K02</strain>
    </source>
</reference>
<gene>
    <name evidence="1" type="ORF">FAZ97_19835</name>
</gene>
<dbReference type="Proteomes" id="UP000434209">
    <property type="component" value="Chromosome 2"/>
</dbReference>
<evidence type="ECO:0000313" key="2">
    <source>
        <dbReference type="Proteomes" id="UP000434209"/>
    </source>
</evidence>
<dbReference type="KEGG" id="pacp:FAZ97_19835"/>
<sequence>MPDRFKMTTLNLVHLEANVVKRNYREIIARQLNPDVVTLTQAEMERATVDRLVRQCRSLLERAEGSAITGMAIVSSDDDPGLERLAVTLANGYVLLTPGKRSGVL</sequence>
<accession>A0A7Z2G8J9</accession>
<dbReference type="AlphaFoldDB" id="A0A7Z2G8J9"/>
<name>A0A7Z2G8J9_9BURK</name>
<organism evidence="1 2">
    <name type="scientific">Paraburkholderia acidiphila</name>
    <dbReference type="NCBI Taxonomy" id="2571747"/>
    <lineage>
        <taxon>Bacteria</taxon>
        <taxon>Pseudomonadati</taxon>
        <taxon>Pseudomonadota</taxon>
        <taxon>Betaproteobacteria</taxon>
        <taxon>Burkholderiales</taxon>
        <taxon>Burkholderiaceae</taxon>
        <taxon>Paraburkholderia</taxon>
    </lineage>
</organism>
<evidence type="ECO:0000313" key="1">
    <source>
        <dbReference type="EMBL" id="QGZ57180.1"/>
    </source>
</evidence>